<accession>A0A2N5CR12</accession>
<dbReference type="Proteomes" id="UP000234483">
    <property type="component" value="Unassembled WGS sequence"/>
</dbReference>
<organism evidence="2 3">
    <name type="scientific">Caulobacter flavus</name>
    <dbReference type="NCBI Taxonomy" id="1679497"/>
    <lineage>
        <taxon>Bacteria</taxon>
        <taxon>Pseudomonadati</taxon>
        <taxon>Pseudomonadota</taxon>
        <taxon>Alphaproteobacteria</taxon>
        <taxon>Caulobacterales</taxon>
        <taxon>Caulobacteraceae</taxon>
        <taxon>Caulobacter</taxon>
    </lineage>
</organism>
<dbReference type="EMBL" id="CP026100">
    <property type="protein sequence ID" value="AYV46213.1"/>
    <property type="molecule type" value="Genomic_DNA"/>
</dbReference>
<reference evidence="1 4" key="2">
    <citation type="submission" date="2018-01" db="EMBL/GenBank/DDBJ databases">
        <title>Complete genome sequence of Caulobacter flavus RHGG3.</title>
        <authorList>
            <person name="Yang E."/>
        </authorList>
    </citation>
    <scope>NUCLEOTIDE SEQUENCE [LARGE SCALE GENOMIC DNA]</scope>
    <source>
        <strain evidence="1 4">RHGG3</strain>
    </source>
</reference>
<evidence type="ECO:0000313" key="2">
    <source>
        <dbReference type="EMBL" id="PLR10780.1"/>
    </source>
</evidence>
<gene>
    <name evidence="1" type="ORF">C1707_08065</name>
    <name evidence="2" type="ORF">CFHF_16620</name>
</gene>
<reference evidence="2 3" key="1">
    <citation type="submission" date="2017-12" db="EMBL/GenBank/DDBJ databases">
        <title>The genome sequence of Caulobacter flavus CGMCC1 15093.</title>
        <authorList>
            <person name="Gao J."/>
            <person name="Mao X."/>
            <person name="Sun J."/>
        </authorList>
    </citation>
    <scope>NUCLEOTIDE SEQUENCE [LARGE SCALE GENOMIC DNA]</scope>
    <source>
        <strain evidence="2 3">CGMCC1 15093</strain>
    </source>
</reference>
<protein>
    <submittedName>
        <fullName evidence="2">Uncharacterized protein</fullName>
    </submittedName>
</protein>
<dbReference type="AlphaFoldDB" id="A0A2N5CR12"/>
<evidence type="ECO:0000313" key="3">
    <source>
        <dbReference type="Proteomes" id="UP000234483"/>
    </source>
</evidence>
<proteinExistence type="predicted"/>
<evidence type="ECO:0000313" key="4">
    <source>
        <dbReference type="Proteomes" id="UP000281192"/>
    </source>
</evidence>
<dbReference type="EMBL" id="PJRQ01000036">
    <property type="protein sequence ID" value="PLR10780.1"/>
    <property type="molecule type" value="Genomic_DNA"/>
</dbReference>
<dbReference type="Proteomes" id="UP000281192">
    <property type="component" value="Chromosome"/>
</dbReference>
<sequence length="101" mass="11584">MALHGSAPQPWIDRLAMETINYVRETSNVPLGPRPLKRAAIPYFLRDRYRFLEDELLTRRSLFVAPTNSELDTPAQMAKHLVQLKKVTDAVDILLLPTIWA</sequence>
<evidence type="ECO:0000313" key="1">
    <source>
        <dbReference type="EMBL" id="AYV46213.1"/>
    </source>
</evidence>
<name>A0A2N5CR12_9CAUL</name>
<dbReference type="KEGG" id="cfh:C1707_08065"/>
<keyword evidence="4" id="KW-1185">Reference proteome</keyword>